<dbReference type="NCBIfam" id="TIGR00254">
    <property type="entry name" value="GGDEF"/>
    <property type="match status" value="1"/>
</dbReference>
<organism evidence="5 6">
    <name type="scientific">Candidatus Thiodiazotropha taylori</name>
    <dbReference type="NCBI Taxonomy" id="2792791"/>
    <lineage>
        <taxon>Bacteria</taxon>
        <taxon>Pseudomonadati</taxon>
        <taxon>Pseudomonadota</taxon>
        <taxon>Gammaproteobacteria</taxon>
        <taxon>Chromatiales</taxon>
        <taxon>Sedimenticolaceae</taxon>
        <taxon>Candidatus Thiodiazotropha</taxon>
    </lineage>
</organism>
<dbReference type="FunFam" id="3.30.70.270:FF:000001">
    <property type="entry name" value="Diguanylate cyclase domain protein"/>
    <property type="match status" value="1"/>
</dbReference>
<dbReference type="EMBL" id="JAEPCR010000045">
    <property type="protein sequence ID" value="MCG7978551.1"/>
    <property type="molecule type" value="Genomic_DNA"/>
</dbReference>
<dbReference type="PANTHER" id="PTHR45138">
    <property type="entry name" value="REGULATORY COMPONENTS OF SENSORY TRANSDUCTION SYSTEM"/>
    <property type="match status" value="1"/>
</dbReference>
<reference evidence="5" key="1">
    <citation type="journal article" date="2021" name="Proc. Natl. Acad. Sci. U.S.A.">
        <title>Global biogeography of chemosynthetic symbionts reveals both localized and globally distributed symbiont groups. .</title>
        <authorList>
            <person name="Osvatic J.T."/>
            <person name="Wilkins L.G.E."/>
            <person name="Leibrecht L."/>
            <person name="Leray M."/>
            <person name="Zauner S."/>
            <person name="Polzin J."/>
            <person name="Camacho Y."/>
            <person name="Gros O."/>
            <person name="van Gils J.A."/>
            <person name="Eisen J.A."/>
            <person name="Petersen J.M."/>
            <person name="Yuen B."/>
        </authorList>
    </citation>
    <scope>NUCLEOTIDE SEQUENCE</scope>
    <source>
        <strain evidence="5">MAGclacostrist055</strain>
    </source>
</reference>
<protein>
    <recommendedName>
        <fullName evidence="2">diguanylate cyclase</fullName>
        <ecNumber evidence="2">2.7.7.65</ecNumber>
    </recommendedName>
</protein>
<name>A0A9E4TTD0_9GAMM</name>
<dbReference type="Gene3D" id="3.30.70.270">
    <property type="match status" value="1"/>
</dbReference>
<dbReference type="AlphaFoldDB" id="A0A9E4TTD0"/>
<dbReference type="GO" id="GO:1902201">
    <property type="term" value="P:negative regulation of bacterial-type flagellum-dependent cell motility"/>
    <property type="evidence" value="ECO:0007669"/>
    <property type="project" value="TreeGrafter"/>
</dbReference>
<dbReference type="InterPro" id="IPR043128">
    <property type="entry name" value="Rev_trsase/Diguanyl_cyclase"/>
</dbReference>
<keyword evidence="5" id="KW-0548">Nucleotidyltransferase</keyword>
<dbReference type="PROSITE" id="PS50887">
    <property type="entry name" value="GGDEF"/>
    <property type="match status" value="1"/>
</dbReference>
<dbReference type="Proteomes" id="UP000886674">
    <property type="component" value="Unassembled WGS sequence"/>
</dbReference>
<sequence>MKKKPERRTMGAYPKSREKAGEIFRLTVAFLAKHELIINPVNFSIAYHYVLGEDPALNARLDELLKSDKGWQEETVEKLFRHYVCNCDEAVLRNLREELMDIVAHTLGTMIDLTGKTSITNEKIKTHIDTLAESNRIESVMQAVSSIISETRSLVTETNQFETQLLNSTDEVEKLKEELSYARQEAMLDPLTGVMNRRGFDQTLASMISEVEEQHAANFCLVLIDIDHFKEVNDNHGHLLGDKVLRAVAELLNRHTKGKDACARFGGDEFAILLPDIGSSNARNLAEHFRTVIEKIVLKRPNTGSVVGGISGSIGVAAFRMGESCEDFLNRCDQALYRSKSLGRNRVTLAD</sequence>
<dbReference type="InterPro" id="IPR000160">
    <property type="entry name" value="GGDEF_dom"/>
</dbReference>
<evidence type="ECO:0000313" key="6">
    <source>
        <dbReference type="Proteomes" id="UP000886674"/>
    </source>
</evidence>
<dbReference type="Pfam" id="PF00990">
    <property type="entry name" value="GGDEF"/>
    <property type="match status" value="1"/>
</dbReference>
<keyword evidence="5" id="KW-0808">Transferase</keyword>
<dbReference type="EC" id="2.7.7.65" evidence="2"/>
<dbReference type="CDD" id="cd01949">
    <property type="entry name" value="GGDEF"/>
    <property type="match status" value="1"/>
</dbReference>
<evidence type="ECO:0000256" key="1">
    <source>
        <dbReference type="ARBA" id="ARBA00001946"/>
    </source>
</evidence>
<evidence type="ECO:0000259" key="4">
    <source>
        <dbReference type="PROSITE" id="PS50887"/>
    </source>
</evidence>
<evidence type="ECO:0000313" key="5">
    <source>
        <dbReference type="EMBL" id="MCG7978551.1"/>
    </source>
</evidence>
<keyword evidence="3" id="KW-0175">Coiled coil</keyword>
<dbReference type="SUPFAM" id="SSF55073">
    <property type="entry name" value="Nucleotide cyclase"/>
    <property type="match status" value="1"/>
</dbReference>
<dbReference type="PANTHER" id="PTHR45138:SF2">
    <property type="entry name" value="DIGUANYLATE CYCLASE VDCA"/>
    <property type="match status" value="1"/>
</dbReference>
<dbReference type="GO" id="GO:0052621">
    <property type="term" value="F:diguanylate cyclase activity"/>
    <property type="evidence" value="ECO:0007669"/>
    <property type="project" value="UniProtKB-EC"/>
</dbReference>
<feature type="coiled-coil region" evidence="3">
    <location>
        <begin position="158"/>
        <end position="185"/>
    </location>
</feature>
<evidence type="ECO:0000256" key="3">
    <source>
        <dbReference type="SAM" id="Coils"/>
    </source>
</evidence>
<proteinExistence type="predicted"/>
<feature type="domain" description="GGDEF" evidence="4">
    <location>
        <begin position="217"/>
        <end position="351"/>
    </location>
</feature>
<dbReference type="GO" id="GO:0043709">
    <property type="term" value="P:cell adhesion involved in single-species biofilm formation"/>
    <property type="evidence" value="ECO:0007669"/>
    <property type="project" value="TreeGrafter"/>
</dbReference>
<accession>A0A9E4TTD0</accession>
<dbReference type="InterPro" id="IPR050469">
    <property type="entry name" value="Diguanylate_Cyclase"/>
</dbReference>
<comment type="cofactor">
    <cofactor evidence="1">
        <name>Mg(2+)</name>
        <dbReference type="ChEBI" id="CHEBI:18420"/>
    </cofactor>
</comment>
<dbReference type="GO" id="GO:0005886">
    <property type="term" value="C:plasma membrane"/>
    <property type="evidence" value="ECO:0007669"/>
    <property type="project" value="TreeGrafter"/>
</dbReference>
<dbReference type="InterPro" id="IPR029787">
    <property type="entry name" value="Nucleotide_cyclase"/>
</dbReference>
<evidence type="ECO:0000256" key="2">
    <source>
        <dbReference type="ARBA" id="ARBA00012528"/>
    </source>
</evidence>
<gene>
    <name evidence="5" type="ORF">JAY77_10485</name>
</gene>
<dbReference type="SMART" id="SM00267">
    <property type="entry name" value="GGDEF"/>
    <property type="match status" value="1"/>
</dbReference>
<comment type="caution">
    <text evidence="5">The sequence shown here is derived from an EMBL/GenBank/DDBJ whole genome shotgun (WGS) entry which is preliminary data.</text>
</comment>